<keyword evidence="1" id="KW-0472">Membrane</keyword>
<evidence type="ECO:0000256" key="1">
    <source>
        <dbReference type="SAM" id="Phobius"/>
    </source>
</evidence>
<dbReference type="EMBL" id="AMQM01002844">
    <property type="status" value="NOT_ANNOTATED_CDS"/>
    <property type="molecule type" value="Genomic_DNA"/>
</dbReference>
<reference evidence="2 4" key="2">
    <citation type="journal article" date="2013" name="Nature">
        <title>Insights into bilaterian evolution from three spiralian genomes.</title>
        <authorList>
            <person name="Simakov O."/>
            <person name="Marletaz F."/>
            <person name="Cho S.J."/>
            <person name="Edsinger-Gonzales E."/>
            <person name="Havlak P."/>
            <person name="Hellsten U."/>
            <person name="Kuo D.H."/>
            <person name="Larsson T."/>
            <person name="Lv J."/>
            <person name="Arendt D."/>
            <person name="Savage R."/>
            <person name="Osoegawa K."/>
            <person name="de Jong P."/>
            <person name="Grimwood J."/>
            <person name="Chapman J.A."/>
            <person name="Shapiro H."/>
            <person name="Aerts A."/>
            <person name="Otillar R.P."/>
            <person name="Terry A.Y."/>
            <person name="Boore J.L."/>
            <person name="Grigoriev I.V."/>
            <person name="Lindberg D.R."/>
            <person name="Seaver E.C."/>
            <person name="Weisblat D.A."/>
            <person name="Putnam N.H."/>
            <person name="Rokhsar D.S."/>
        </authorList>
    </citation>
    <scope>NUCLEOTIDE SEQUENCE</scope>
</reference>
<dbReference type="KEGG" id="hro:HELRODRAFT_167784"/>
<dbReference type="Proteomes" id="UP000015101">
    <property type="component" value="Unassembled WGS sequence"/>
</dbReference>
<protein>
    <submittedName>
        <fullName evidence="2 3">Uncharacterized protein</fullName>
    </submittedName>
</protein>
<sequence length="100" mass="10786">MGQCNTRTGSTTSGNGVSSNCLLSYGFAIVEIVVFVSVVDVVAVVADSVVEVERGKSEYGPANSNKCHQQKLNLIKPQGFIFLKNAKNHITVMLEKDILK</sequence>
<gene>
    <name evidence="3" type="primary">20202079</name>
    <name evidence="2" type="ORF">HELRODRAFT_167784</name>
</gene>
<dbReference type="AlphaFoldDB" id="T1EZS9"/>
<name>T1EZS9_HELRO</name>
<dbReference type="HOGENOM" id="CLU_2308999_0_0_1"/>
<feature type="transmembrane region" description="Helical" evidence="1">
    <location>
        <begin position="22"/>
        <end position="46"/>
    </location>
</feature>
<keyword evidence="1" id="KW-0812">Transmembrane</keyword>
<organism evidence="3 4">
    <name type="scientific">Helobdella robusta</name>
    <name type="common">Californian leech</name>
    <dbReference type="NCBI Taxonomy" id="6412"/>
    <lineage>
        <taxon>Eukaryota</taxon>
        <taxon>Metazoa</taxon>
        <taxon>Spiralia</taxon>
        <taxon>Lophotrochozoa</taxon>
        <taxon>Annelida</taxon>
        <taxon>Clitellata</taxon>
        <taxon>Hirudinea</taxon>
        <taxon>Rhynchobdellida</taxon>
        <taxon>Glossiphoniidae</taxon>
        <taxon>Helobdella</taxon>
    </lineage>
</organism>
<reference evidence="3" key="3">
    <citation type="submission" date="2015-06" db="UniProtKB">
        <authorList>
            <consortium name="EnsemblMetazoa"/>
        </authorList>
    </citation>
    <scope>IDENTIFICATION</scope>
</reference>
<dbReference type="CTD" id="20202079"/>
<dbReference type="EnsemblMetazoa" id="HelroT167784">
    <property type="protein sequence ID" value="HelroP167784"/>
    <property type="gene ID" value="HelroG167784"/>
</dbReference>
<reference evidence="4" key="1">
    <citation type="submission" date="2012-12" db="EMBL/GenBank/DDBJ databases">
        <authorList>
            <person name="Hellsten U."/>
            <person name="Grimwood J."/>
            <person name="Chapman J.A."/>
            <person name="Shapiro H."/>
            <person name="Aerts A."/>
            <person name="Otillar R.P."/>
            <person name="Terry A.Y."/>
            <person name="Boore J.L."/>
            <person name="Simakov O."/>
            <person name="Marletaz F."/>
            <person name="Cho S.-J."/>
            <person name="Edsinger-Gonzales E."/>
            <person name="Havlak P."/>
            <person name="Kuo D.-H."/>
            <person name="Larsson T."/>
            <person name="Lv J."/>
            <person name="Arendt D."/>
            <person name="Savage R."/>
            <person name="Osoegawa K."/>
            <person name="de Jong P."/>
            <person name="Lindberg D.R."/>
            <person name="Seaver E.C."/>
            <person name="Weisblat D.A."/>
            <person name="Putnam N.H."/>
            <person name="Grigoriev I.V."/>
            <person name="Rokhsar D.S."/>
        </authorList>
    </citation>
    <scope>NUCLEOTIDE SEQUENCE</scope>
</reference>
<evidence type="ECO:0000313" key="4">
    <source>
        <dbReference type="Proteomes" id="UP000015101"/>
    </source>
</evidence>
<keyword evidence="1" id="KW-1133">Transmembrane helix</keyword>
<proteinExistence type="predicted"/>
<dbReference type="EMBL" id="KB095905">
    <property type="protein sequence ID" value="ESO09954.1"/>
    <property type="molecule type" value="Genomic_DNA"/>
</dbReference>
<evidence type="ECO:0000313" key="2">
    <source>
        <dbReference type="EMBL" id="ESO09954.1"/>
    </source>
</evidence>
<dbReference type="RefSeq" id="XP_009011768.1">
    <property type="nucleotide sequence ID" value="XM_009013520.1"/>
</dbReference>
<accession>T1EZS9</accession>
<dbReference type="GeneID" id="20202079"/>
<evidence type="ECO:0000313" key="3">
    <source>
        <dbReference type="EnsemblMetazoa" id="HelroP167784"/>
    </source>
</evidence>
<keyword evidence="4" id="KW-1185">Reference proteome</keyword>
<dbReference type="InParanoid" id="T1EZS9"/>